<evidence type="ECO:0000313" key="2">
    <source>
        <dbReference type="Proteomes" id="UP000075884"/>
    </source>
</evidence>
<dbReference type="Proteomes" id="UP000075884">
    <property type="component" value="Unassembled WGS sequence"/>
</dbReference>
<dbReference type="AlphaFoldDB" id="A0A182NX17"/>
<protein>
    <submittedName>
        <fullName evidence="1">Uncharacterized protein</fullName>
    </submittedName>
</protein>
<reference evidence="2" key="1">
    <citation type="submission" date="2013-03" db="EMBL/GenBank/DDBJ databases">
        <title>The Genome Sequence of Anopheles dirus WRAIR2.</title>
        <authorList>
            <consortium name="The Broad Institute Genomics Platform"/>
            <person name="Neafsey D.E."/>
            <person name="Walton C."/>
            <person name="Walker B."/>
            <person name="Young S.K."/>
            <person name="Zeng Q."/>
            <person name="Gargeya S."/>
            <person name="Fitzgerald M."/>
            <person name="Haas B."/>
            <person name="Abouelleil A."/>
            <person name="Allen A.W."/>
            <person name="Alvarado L."/>
            <person name="Arachchi H.M."/>
            <person name="Berlin A.M."/>
            <person name="Chapman S.B."/>
            <person name="Gainer-Dewar J."/>
            <person name="Goldberg J."/>
            <person name="Griggs A."/>
            <person name="Gujja S."/>
            <person name="Hansen M."/>
            <person name="Howarth C."/>
            <person name="Imamovic A."/>
            <person name="Ireland A."/>
            <person name="Larimer J."/>
            <person name="McCowan C."/>
            <person name="Murphy C."/>
            <person name="Pearson M."/>
            <person name="Poon T.W."/>
            <person name="Priest M."/>
            <person name="Roberts A."/>
            <person name="Saif S."/>
            <person name="Shea T."/>
            <person name="Sisk P."/>
            <person name="Sykes S."/>
            <person name="Wortman J."/>
            <person name="Nusbaum C."/>
            <person name="Birren B."/>
        </authorList>
    </citation>
    <scope>NUCLEOTIDE SEQUENCE [LARGE SCALE GENOMIC DNA]</scope>
    <source>
        <strain evidence="2">WRAIR2</strain>
    </source>
</reference>
<proteinExistence type="predicted"/>
<dbReference type="VEuPathDB" id="VectorBase:ADIR014414"/>
<reference evidence="1" key="2">
    <citation type="submission" date="2020-05" db="UniProtKB">
        <authorList>
            <consortium name="EnsemblMetazoa"/>
        </authorList>
    </citation>
    <scope>IDENTIFICATION</scope>
    <source>
        <strain evidence="1">WRAIR2</strain>
    </source>
</reference>
<name>A0A182NX17_9DIPT</name>
<evidence type="ECO:0000313" key="1">
    <source>
        <dbReference type="EnsemblMetazoa" id="ADIR014414-PA"/>
    </source>
</evidence>
<dbReference type="EnsemblMetazoa" id="ADIR014414-RA">
    <property type="protein sequence ID" value="ADIR014414-PA"/>
    <property type="gene ID" value="ADIR014414"/>
</dbReference>
<sequence>MARRTGDHHRVGADLWVRHYDRRHWWAVHWAVAVPQLGCLTVNSSSYIVRRVVV</sequence>
<organism evidence="1 2">
    <name type="scientific">Anopheles dirus</name>
    <dbReference type="NCBI Taxonomy" id="7168"/>
    <lineage>
        <taxon>Eukaryota</taxon>
        <taxon>Metazoa</taxon>
        <taxon>Ecdysozoa</taxon>
        <taxon>Arthropoda</taxon>
        <taxon>Hexapoda</taxon>
        <taxon>Insecta</taxon>
        <taxon>Pterygota</taxon>
        <taxon>Neoptera</taxon>
        <taxon>Endopterygota</taxon>
        <taxon>Diptera</taxon>
        <taxon>Nematocera</taxon>
        <taxon>Culicoidea</taxon>
        <taxon>Culicidae</taxon>
        <taxon>Anophelinae</taxon>
        <taxon>Anopheles</taxon>
    </lineage>
</organism>
<keyword evidence="2" id="KW-1185">Reference proteome</keyword>
<accession>A0A182NX17</accession>